<feature type="compositionally biased region" description="Pro residues" evidence="1">
    <location>
        <begin position="70"/>
        <end position="89"/>
    </location>
</feature>
<feature type="region of interest" description="Disordered" evidence="1">
    <location>
        <begin position="299"/>
        <end position="345"/>
    </location>
</feature>
<keyword evidence="3" id="KW-1185">Reference proteome</keyword>
<accession>A0A1Z5JF55</accession>
<dbReference type="EMBL" id="BDSP01000053">
    <property type="protein sequence ID" value="GAX12634.1"/>
    <property type="molecule type" value="Genomic_DNA"/>
</dbReference>
<sequence length="345" mass="37752">MPSINPNSAAAASAAGPPPPPVDGGAPSSAMGSGRSPPERHPAQMMMGPGYAPYPPPPGYPSYNASSSPPSDPNKGPPPPNYGFPPPGGYPYGQSYPPPYAGNGYPPYPNHRGPWYGSGYGPSMEGRYPPQPPASSRSTRGGRAAGKLPYSPARSVKEESVGDEGEKLPKPEEFGTKKMDDLEAERLRNAEAAELRLSEVKPIQSEFHFFVADMRDKLKEAAEKEVIESLKKKSADVTNIDPFLIFTNLNDRLMRAWEKLSKAERDVYAAKEEDDRCRFMEEDEVASRHCFTLTARVRAEQRKENAEKGTESSIEKEKRPRDEEGGEERAAKKMRPDDSVEVATV</sequence>
<reference evidence="2 3" key="1">
    <citation type="journal article" date="2015" name="Plant Cell">
        <title>Oil accumulation by the oleaginous diatom Fistulifera solaris as revealed by the genome and transcriptome.</title>
        <authorList>
            <person name="Tanaka T."/>
            <person name="Maeda Y."/>
            <person name="Veluchamy A."/>
            <person name="Tanaka M."/>
            <person name="Abida H."/>
            <person name="Marechal E."/>
            <person name="Bowler C."/>
            <person name="Muto M."/>
            <person name="Sunaga Y."/>
            <person name="Tanaka M."/>
            <person name="Yoshino T."/>
            <person name="Taniguchi T."/>
            <person name="Fukuda Y."/>
            <person name="Nemoto M."/>
            <person name="Matsumoto M."/>
            <person name="Wong P.S."/>
            <person name="Aburatani S."/>
            <person name="Fujibuchi W."/>
        </authorList>
    </citation>
    <scope>NUCLEOTIDE SEQUENCE [LARGE SCALE GENOMIC DNA]</scope>
    <source>
        <strain evidence="2 3">JPCC DA0580</strain>
    </source>
</reference>
<name>A0A1Z5JF55_FISSO</name>
<gene>
    <name evidence="2" type="ORF">FisN_13Lh102</name>
</gene>
<proteinExistence type="predicted"/>
<dbReference type="Proteomes" id="UP000198406">
    <property type="component" value="Unassembled WGS sequence"/>
</dbReference>
<dbReference type="InParanoid" id="A0A1Z5JF55"/>
<dbReference type="InterPro" id="IPR036910">
    <property type="entry name" value="HMG_box_dom_sf"/>
</dbReference>
<evidence type="ECO:0000313" key="2">
    <source>
        <dbReference type="EMBL" id="GAX12634.1"/>
    </source>
</evidence>
<feature type="compositionally biased region" description="Low complexity" evidence="1">
    <location>
        <begin position="1"/>
        <end position="15"/>
    </location>
</feature>
<comment type="caution">
    <text evidence="2">The sequence shown here is derived from an EMBL/GenBank/DDBJ whole genome shotgun (WGS) entry which is preliminary data.</text>
</comment>
<evidence type="ECO:0000256" key="1">
    <source>
        <dbReference type="SAM" id="MobiDB-lite"/>
    </source>
</evidence>
<organism evidence="2 3">
    <name type="scientific">Fistulifera solaris</name>
    <name type="common">Oleaginous diatom</name>
    <dbReference type="NCBI Taxonomy" id="1519565"/>
    <lineage>
        <taxon>Eukaryota</taxon>
        <taxon>Sar</taxon>
        <taxon>Stramenopiles</taxon>
        <taxon>Ochrophyta</taxon>
        <taxon>Bacillariophyta</taxon>
        <taxon>Bacillariophyceae</taxon>
        <taxon>Bacillariophycidae</taxon>
        <taxon>Naviculales</taxon>
        <taxon>Naviculaceae</taxon>
        <taxon>Fistulifera</taxon>
    </lineage>
</organism>
<feature type="region of interest" description="Disordered" evidence="1">
    <location>
        <begin position="1"/>
        <end position="182"/>
    </location>
</feature>
<protein>
    <submittedName>
        <fullName evidence="2">Uncharacterized protein</fullName>
    </submittedName>
</protein>
<feature type="compositionally biased region" description="Basic and acidic residues" evidence="1">
    <location>
        <begin position="155"/>
        <end position="182"/>
    </location>
</feature>
<feature type="compositionally biased region" description="Basic and acidic residues" evidence="1">
    <location>
        <begin position="299"/>
        <end position="338"/>
    </location>
</feature>
<dbReference type="AlphaFoldDB" id="A0A1Z5JF55"/>
<dbReference type="Gene3D" id="1.10.30.10">
    <property type="entry name" value="High mobility group box domain"/>
    <property type="match status" value="1"/>
</dbReference>
<dbReference type="OrthoDB" id="49223at2759"/>
<evidence type="ECO:0000313" key="3">
    <source>
        <dbReference type="Proteomes" id="UP000198406"/>
    </source>
</evidence>